<proteinExistence type="predicted"/>
<feature type="transmembrane region" description="Helical" evidence="1">
    <location>
        <begin position="91"/>
        <end position="113"/>
    </location>
</feature>
<feature type="transmembrane region" description="Helical" evidence="1">
    <location>
        <begin position="35"/>
        <end position="56"/>
    </location>
</feature>
<keyword evidence="1" id="KW-0472">Membrane</keyword>
<gene>
    <name evidence="2" type="ORF">M421DRAFT_211971</name>
</gene>
<dbReference type="GeneID" id="54345876"/>
<feature type="transmembrane region" description="Helical" evidence="1">
    <location>
        <begin position="125"/>
        <end position="145"/>
    </location>
</feature>
<evidence type="ECO:0000313" key="3">
    <source>
        <dbReference type="Proteomes" id="UP000800082"/>
    </source>
</evidence>
<dbReference type="Proteomes" id="UP000800082">
    <property type="component" value="Unassembled WGS sequence"/>
</dbReference>
<dbReference type="RefSeq" id="XP_033446873.1">
    <property type="nucleotide sequence ID" value="XM_033588229.1"/>
</dbReference>
<evidence type="ECO:0008006" key="4">
    <source>
        <dbReference type="Google" id="ProtNLM"/>
    </source>
</evidence>
<dbReference type="AlphaFoldDB" id="A0A6A5RE94"/>
<dbReference type="PANTHER" id="PTHR42069:SF1">
    <property type="entry name" value="MARVEL DOMAIN-CONTAINING PROTEIN"/>
    <property type="match status" value="1"/>
</dbReference>
<protein>
    <recommendedName>
        <fullName evidence="4">MARVEL domain-containing protein</fullName>
    </recommendedName>
</protein>
<dbReference type="OrthoDB" id="5400774at2759"/>
<keyword evidence="1" id="KW-1133">Transmembrane helix</keyword>
<evidence type="ECO:0000313" key="2">
    <source>
        <dbReference type="EMBL" id="KAF1926621.1"/>
    </source>
</evidence>
<feature type="transmembrane region" description="Helical" evidence="1">
    <location>
        <begin position="183"/>
        <end position="207"/>
    </location>
</feature>
<sequence>MEKTAAEIILAERRNEKRQSAPEIRDYRLVSWVRLILRVLSMSPCALILVSLIYAIRNYRRTKHVRATFQDGSGSFPVWSKKEGLKMYPTYILLGAAAVAGVLNIVLVLAALTKAVRRTTKVSNISTMVMSSICLALWIAVTSYYGTWDSSETSWDLLSWTCANRDYGHKDVDFGETCTEVRFAFWAGVGLAGLEAVNFAIFVIWWLKTRRTRGYSKV</sequence>
<keyword evidence="1" id="KW-0812">Transmembrane</keyword>
<reference evidence="2" key="1">
    <citation type="journal article" date="2020" name="Stud. Mycol.">
        <title>101 Dothideomycetes genomes: a test case for predicting lifestyles and emergence of pathogens.</title>
        <authorList>
            <person name="Haridas S."/>
            <person name="Albert R."/>
            <person name="Binder M."/>
            <person name="Bloem J."/>
            <person name="Labutti K."/>
            <person name="Salamov A."/>
            <person name="Andreopoulos B."/>
            <person name="Baker S."/>
            <person name="Barry K."/>
            <person name="Bills G."/>
            <person name="Bluhm B."/>
            <person name="Cannon C."/>
            <person name="Castanera R."/>
            <person name="Culley D."/>
            <person name="Daum C."/>
            <person name="Ezra D."/>
            <person name="Gonzalez J."/>
            <person name="Henrissat B."/>
            <person name="Kuo A."/>
            <person name="Liang C."/>
            <person name="Lipzen A."/>
            <person name="Lutzoni F."/>
            <person name="Magnuson J."/>
            <person name="Mondo S."/>
            <person name="Nolan M."/>
            <person name="Ohm R."/>
            <person name="Pangilinan J."/>
            <person name="Park H.-J."/>
            <person name="Ramirez L."/>
            <person name="Alfaro M."/>
            <person name="Sun H."/>
            <person name="Tritt A."/>
            <person name="Yoshinaga Y."/>
            <person name="Zwiers L.-H."/>
            <person name="Turgeon B."/>
            <person name="Goodwin S."/>
            <person name="Spatafora J."/>
            <person name="Crous P."/>
            <person name="Grigoriev I."/>
        </authorList>
    </citation>
    <scope>NUCLEOTIDE SEQUENCE</scope>
    <source>
        <strain evidence="2">CBS 183.55</strain>
    </source>
</reference>
<dbReference type="EMBL" id="ML978976">
    <property type="protein sequence ID" value="KAF1926621.1"/>
    <property type="molecule type" value="Genomic_DNA"/>
</dbReference>
<dbReference type="PANTHER" id="PTHR42069">
    <property type="entry name" value="HYPHAL ANASTAMOSIS-8 PROTEIN"/>
    <property type="match status" value="1"/>
</dbReference>
<evidence type="ECO:0000256" key="1">
    <source>
        <dbReference type="SAM" id="Phobius"/>
    </source>
</evidence>
<organism evidence="2 3">
    <name type="scientific">Didymella exigua CBS 183.55</name>
    <dbReference type="NCBI Taxonomy" id="1150837"/>
    <lineage>
        <taxon>Eukaryota</taxon>
        <taxon>Fungi</taxon>
        <taxon>Dikarya</taxon>
        <taxon>Ascomycota</taxon>
        <taxon>Pezizomycotina</taxon>
        <taxon>Dothideomycetes</taxon>
        <taxon>Pleosporomycetidae</taxon>
        <taxon>Pleosporales</taxon>
        <taxon>Pleosporineae</taxon>
        <taxon>Didymellaceae</taxon>
        <taxon>Didymella</taxon>
    </lineage>
</organism>
<keyword evidence="3" id="KW-1185">Reference proteome</keyword>
<name>A0A6A5RE94_9PLEO</name>
<accession>A0A6A5RE94</accession>